<dbReference type="AlphaFoldDB" id="A0AAN8LFS1"/>
<name>A0AAN8LFS1_9TELE</name>
<feature type="compositionally biased region" description="Gly residues" evidence="1">
    <location>
        <begin position="89"/>
        <end position="98"/>
    </location>
</feature>
<dbReference type="PANTHER" id="PTHR31025:SF28">
    <property type="match status" value="1"/>
</dbReference>
<feature type="region of interest" description="Disordered" evidence="1">
    <location>
        <begin position="80"/>
        <end position="119"/>
    </location>
</feature>
<protein>
    <submittedName>
        <fullName evidence="2">Uncharacterized protein</fullName>
    </submittedName>
</protein>
<evidence type="ECO:0000313" key="2">
    <source>
        <dbReference type="EMBL" id="KAK6311537.1"/>
    </source>
</evidence>
<feature type="compositionally biased region" description="Polar residues" evidence="1">
    <location>
        <begin position="99"/>
        <end position="119"/>
    </location>
</feature>
<feature type="compositionally biased region" description="Low complexity" evidence="1">
    <location>
        <begin position="404"/>
        <end position="413"/>
    </location>
</feature>
<gene>
    <name evidence="2" type="ORF">J4Q44_G00172010</name>
</gene>
<sequence length="692" mass="76504">MDVQLSISFLRDRLGGAIEDAVRTAVESVLCETVRLLTGLQGDQQQGLSSVPQGDQDTLGLKQRLEAPSGGDWRVQAGSSGAFCNTGPRGSGGGGGRGNTKNPMGQTACSTTQASQRTTVEPHPLEVVEDCAGLPDPFDLVSAGPVMVDFEEGQGMGIPEEWELMNRVYKTEHNEDMALIDEDGTTHFVDDHRLHEGDLRTVAVPLEGEMAAKPQDALHPCFSPANIKTERPEIERCCMAEEALALPLPHHANSGVEAGEFGLEPVEAGPQDFVGRLRLWLEQLCPEVVREYEREGCLCELSRRKLIKFSVSFIVEEFGFYPTSAQKTMLAELIVELFPGLRLCAPSAGINGIEHLYDPLSRTGYIETRLRNSRRTLEDHKKKYVLKRRRPEPGLADPPGPRSGLGLLESQSSEETQRWVELMKRTRPLTRNLPAIHGAMDLTFNARRRWISNTRPSMRAVLAEYPCFLDVPATIDLEFERMFPGKGHSFLAQWSSFVLPRVYQIAECEKHPDISALLQLAATQQGDSYTLTMLKVLIYVLPPTNTSRASLPSRSSVRQAIRYLVDIVPMDTKVSSLFCDPTSLEGPESVSHAQPYIVSVGPLEAPGRQLCIVFPVDRMAIPLPQEGLSNALDKLFKLLRVFELGYPDQLASLYGFLEHLYGLEMTPQGNHDSPSGKGSKVLELLSRLHMPS</sequence>
<organism evidence="2 3">
    <name type="scientific">Coregonus suidteri</name>
    <dbReference type="NCBI Taxonomy" id="861788"/>
    <lineage>
        <taxon>Eukaryota</taxon>
        <taxon>Metazoa</taxon>
        <taxon>Chordata</taxon>
        <taxon>Craniata</taxon>
        <taxon>Vertebrata</taxon>
        <taxon>Euteleostomi</taxon>
        <taxon>Actinopterygii</taxon>
        <taxon>Neopterygii</taxon>
        <taxon>Teleostei</taxon>
        <taxon>Protacanthopterygii</taxon>
        <taxon>Salmoniformes</taxon>
        <taxon>Salmonidae</taxon>
        <taxon>Coregoninae</taxon>
        <taxon>Coregonus</taxon>
    </lineage>
</organism>
<accession>A0AAN8LFS1</accession>
<comment type="caution">
    <text evidence="2">The sequence shown here is derived from an EMBL/GenBank/DDBJ whole genome shotgun (WGS) entry which is preliminary data.</text>
</comment>
<proteinExistence type="predicted"/>
<evidence type="ECO:0000313" key="3">
    <source>
        <dbReference type="Proteomes" id="UP001356427"/>
    </source>
</evidence>
<reference evidence="2 3" key="1">
    <citation type="submission" date="2021-04" db="EMBL/GenBank/DDBJ databases">
        <authorList>
            <person name="De Guttry C."/>
            <person name="Zahm M."/>
            <person name="Klopp C."/>
            <person name="Cabau C."/>
            <person name="Louis A."/>
            <person name="Berthelot C."/>
            <person name="Parey E."/>
            <person name="Roest Crollius H."/>
            <person name="Montfort J."/>
            <person name="Robinson-Rechavi M."/>
            <person name="Bucao C."/>
            <person name="Bouchez O."/>
            <person name="Gislard M."/>
            <person name="Lluch J."/>
            <person name="Milhes M."/>
            <person name="Lampietro C."/>
            <person name="Lopez Roques C."/>
            <person name="Donnadieu C."/>
            <person name="Braasch I."/>
            <person name="Desvignes T."/>
            <person name="Postlethwait J."/>
            <person name="Bobe J."/>
            <person name="Wedekind C."/>
            <person name="Guiguen Y."/>
        </authorList>
    </citation>
    <scope>NUCLEOTIDE SEQUENCE [LARGE SCALE GENOMIC DNA]</scope>
    <source>
        <strain evidence="2">Cs_M1</strain>
        <tissue evidence="2">Blood</tissue>
    </source>
</reference>
<dbReference type="EMBL" id="JAGTTL010000015">
    <property type="protein sequence ID" value="KAK6311537.1"/>
    <property type="molecule type" value="Genomic_DNA"/>
</dbReference>
<keyword evidence="3" id="KW-1185">Reference proteome</keyword>
<feature type="region of interest" description="Disordered" evidence="1">
    <location>
        <begin position="388"/>
        <end position="413"/>
    </location>
</feature>
<evidence type="ECO:0000256" key="1">
    <source>
        <dbReference type="SAM" id="MobiDB-lite"/>
    </source>
</evidence>
<dbReference type="Proteomes" id="UP001356427">
    <property type="component" value="Unassembled WGS sequence"/>
</dbReference>
<dbReference type="PANTHER" id="PTHR31025">
    <property type="entry name" value="SI:CH211-196P9.1-RELATED"/>
    <property type="match status" value="1"/>
</dbReference>